<evidence type="ECO:0000256" key="10">
    <source>
        <dbReference type="ARBA" id="ARBA00022741"/>
    </source>
</evidence>
<comment type="pathway">
    <text evidence="2">Cofactor biosynthesis; tetrahydrofolate biosynthesis; 7,8-dihydrofolate from 2-amino-4-hydroxy-6-hydroxymethyl-7,8-dihydropteridine diphosphate and 4-aminobenzoate: step 2/2.</text>
</comment>
<dbReference type="NCBIfam" id="TIGR01499">
    <property type="entry name" value="folC"/>
    <property type="match status" value="1"/>
</dbReference>
<feature type="domain" description="Mur ligase C-terminal" evidence="21">
    <location>
        <begin position="240"/>
        <end position="341"/>
    </location>
</feature>
<keyword evidence="24" id="KW-1185">Reference proteome</keyword>
<evidence type="ECO:0000256" key="17">
    <source>
        <dbReference type="ARBA" id="ARBA00047493"/>
    </source>
</evidence>
<evidence type="ECO:0000256" key="15">
    <source>
        <dbReference type="ARBA" id="ARBA00030592"/>
    </source>
</evidence>
<dbReference type="GO" id="GO:0004326">
    <property type="term" value="F:tetrahydrofolylpolyglutamate synthase activity"/>
    <property type="evidence" value="ECO:0007669"/>
    <property type="project" value="UniProtKB-EC"/>
</dbReference>
<dbReference type="Proteomes" id="UP000634004">
    <property type="component" value="Unassembled WGS sequence"/>
</dbReference>
<keyword evidence="13" id="KW-0289">Folate biosynthesis</keyword>
<evidence type="ECO:0000256" key="9">
    <source>
        <dbReference type="ARBA" id="ARBA00022723"/>
    </source>
</evidence>
<dbReference type="InterPro" id="IPR013221">
    <property type="entry name" value="Mur_ligase_cen"/>
</dbReference>
<evidence type="ECO:0000259" key="22">
    <source>
        <dbReference type="Pfam" id="PF08245"/>
    </source>
</evidence>
<gene>
    <name evidence="23" type="ORF">GCM10009069_26730</name>
</gene>
<comment type="pathway">
    <text evidence="3">Cofactor biosynthesis; tetrahydrofolylpolyglutamate biosynthesis.</text>
</comment>
<dbReference type="InterPro" id="IPR004101">
    <property type="entry name" value="Mur_ligase_C"/>
</dbReference>
<evidence type="ECO:0000256" key="16">
    <source>
        <dbReference type="ARBA" id="ARBA00032510"/>
    </source>
</evidence>
<dbReference type="EC" id="6.3.2.17" evidence="6"/>
<evidence type="ECO:0000256" key="11">
    <source>
        <dbReference type="ARBA" id="ARBA00022840"/>
    </source>
</evidence>
<dbReference type="SUPFAM" id="SSF53623">
    <property type="entry name" value="MurD-like peptide ligases, catalytic domain"/>
    <property type="match status" value="1"/>
</dbReference>
<dbReference type="GO" id="GO:0005737">
    <property type="term" value="C:cytoplasm"/>
    <property type="evidence" value="ECO:0007669"/>
    <property type="project" value="TreeGrafter"/>
</dbReference>
<dbReference type="GO" id="GO:0005524">
    <property type="term" value="F:ATP binding"/>
    <property type="evidence" value="ECO:0007669"/>
    <property type="project" value="UniProtKB-KW"/>
</dbReference>
<evidence type="ECO:0000256" key="1">
    <source>
        <dbReference type="ARBA" id="ARBA00002714"/>
    </source>
</evidence>
<evidence type="ECO:0000256" key="4">
    <source>
        <dbReference type="ARBA" id="ARBA00008276"/>
    </source>
</evidence>
<dbReference type="InterPro" id="IPR001645">
    <property type="entry name" value="Folylpolyglutamate_synth"/>
</dbReference>
<evidence type="ECO:0000256" key="19">
    <source>
        <dbReference type="ARBA" id="ARBA00049035"/>
    </source>
</evidence>
<evidence type="ECO:0000256" key="6">
    <source>
        <dbReference type="ARBA" id="ARBA00013025"/>
    </source>
</evidence>
<protein>
    <recommendedName>
        <fullName evidence="7">Dihydrofolate synthase/folylpolyglutamate synthase</fullName>
        <ecNumber evidence="5">6.3.2.12</ecNumber>
        <ecNumber evidence="6">6.3.2.17</ecNumber>
    </recommendedName>
    <alternativeName>
        <fullName evidence="16">Folylpoly-gamma-glutamate synthetase-dihydrofolate synthetase</fullName>
    </alternativeName>
    <alternativeName>
        <fullName evidence="14">Folylpolyglutamate synthetase</fullName>
    </alternativeName>
    <alternativeName>
        <fullName evidence="15">Tetrahydrofolylpolyglutamate synthase</fullName>
    </alternativeName>
</protein>
<comment type="catalytic activity">
    <reaction evidence="18">
        <text>10-formyltetrahydrofolyl-(gamma-L-Glu)(n) + L-glutamate + ATP = 10-formyltetrahydrofolyl-(gamma-L-Glu)(n+1) + ADP + phosphate + H(+)</text>
        <dbReference type="Rhea" id="RHEA:51904"/>
        <dbReference type="Rhea" id="RHEA-COMP:13088"/>
        <dbReference type="Rhea" id="RHEA-COMP:14300"/>
        <dbReference type="ChEBI" id="CHEBI:15378"/>
        <dbReference type="ChEBI" id="CHEBI:29985"/>
        <dbReference type="ChEBI" id="CHEBI:30616"/>
        <dbReference type="ChEBI" id="CHEBI:43474"/>
        <dbReference type="ChEBI" id="CHEBI:134413"/>
        <dbReference type="ChEBI" id="CHEBI:456216"/>
        <dbReference type="EC" id="6.3.2.17"/>
    </reaction>
</comment>
<dbReference type="SUPFAM" id="SSF53244">
    <property type="entry name" value="MurD-like peptide ligases, peptide-binding domain"/>
    <property type="match status" value="1"/>
</dbReference>
<keyword evidence="11" id="KW-0067">ATP-binding</keyword>
<dbReference type="AlphaFoldDB" id="A0A8J3CUF0"/>
<evidence type="ECO:0000256" key="2">
    <source>
        <dbReference type="ARBA" id="ARBA00004799"/>
    </source>
</evidence>
<evidence type="ECO:0000256" key="5">
    <source>
        <dbReference type="ARBA" id="ARBA00013023"/>
    </source>
</evidence>
<evidence type="ECO:0000256" key="8">
    <source>
        <dbReference type="ARBA" id="ARBA00022598"/>
    </source>
</evidence>
<dbReference type="GO" id="GO:0046872">
    <property type="term" value="F:metal ion binding"/>
    <property type="evidence" value="ECO:0007669"/>
    <property type="project" value="UniProtKB-KW"/>
</dbReference>
<evidence type="ECO:0000259" key="21">
    <source>
        <dbReference type="Pfam" id="PF02875"/>
    </source>
</evidence>
<comment type="catalytic activity">
    <reaction evidence="17">
        <text>(6S)-5,6,7,8-tetrahydrofolyl-(gamma-L-Glu)(n) + L-glutamate + ATP = (6S)-5,6,7,8-tetrahydrofolyl-(gamma-L-Glu)(n+1) + ADP + phosphate + H(+)</text>
        <dbReference type="Rhea" id="RHEA:10580"/>
        <dbReference type="Rhea" id="RHEA-COMP:14738"/>
        <dbReference type="Rhea" id="RHEA-COMP:14740"/>
        <dbReference type="ChEBI" id="CHEBI:15378"/>
        <dbReference type="ChEBI" id="CHEBI:29985"/>
        <dbReference type="ChEBI" id="CHEBI:30616"/>
        <dbReference type="ChEBI" id="CHEBI:43474"/>
        <dbReference type="ChEBI" id="CHEBI:141005"/>
        <dbReference type="ChEBI" id="CHEBI:456216"/>
        <dbReference type="EC" id="6.3.2.17"/>
    </reaction>
</comment>
<evidence type="ECO:0000256" key="12">
    <source>
        <dbReference type="ARBA" id="ARBA00022842"/>
    </source>
</evidence>
<dbReference type="InterPro" id="IPR036565">
    <property type="entry name" value="Mur-like_cat_sf"/>
</dbReference>
<dbReference type="InterPro" id="IPR036615">
    <property type="entry name" value="Mur_ligase_C_dom_sf"/>
</dbReference>
<evidence type="ECO:0000256" key="7">
    <source>
        <dbReference type="ARBA" id="ARBA00019357"/>
    </source>
</evidence>
<comment type="catalytic activity">
    <reaction evidence="19">
        <text>(6R)-5,10-methylenetetrahydrofolyl-(gamma-L-Glu)(n) + L-glutamate + ATP = (6R)-5,10-methylenetetrahydrofolyl-(gamma-L-Glu)(n+1) + ADP + phosphate + H(+)</text>
        <dbReference type="Rhea" id="RHEA:51912"/>
        <dbReference type="Rhea" id="RHEA-COMP:13257"/>
        <dbReference type="Rhea" id="RHEA-COMP:13258"/>
        <dbReference type="ChEBI" id="CHEBI:15378"/>
        <dbReference type="ChEBI" id="CHEBI:29985"/>
        <dbReference type="ChEBI" id="CHEBI:30616"/>
        <dbReference type="ChEBI" id="CHEBI:43474"/>
        <dbReference type="ChEBI" id="CHEBI:136572"/>
        <dbReference type="ChEBI" id="CHEBI:456216"/>
        <dbReference type="EC" id="6.3.2.17"/>
    </reaction>
</comment>
<feature type="domain" description="Mur ligase central" evidence="22">
    <location>
        <begin position="58"/>
        <end position="201"/>
    </location>
</feature>
<evidence type="ECO:0000313" key="23">
    <source>
        <dbReference type="EMBL" id="GHB02601.1"/>
    </source>
</evidence>
<keyword evidence="12" id="KW-0460">Magnesium</keyword>
<dbReference type="Pfam" id="PF08245">
    <property type="entry name" value="Mur_ligase_M"/>
    <property type="match status" value="1"/>
</dbReference>
<evidence type="ECO:0000256" key="18">
    <source>
        <dbReference type="ARBA" id="ARBA00047808"/>
    </source>
</evidence>
<accession>A0A8J3CUF0</accession>
<reference evidence="23" key="1">
    <citation type="journal article" date="2014" name="Int. J. Syst. Evol. Microbiol.">
        <title>Complete genome sequence of Corynebacterium casei LMG S-19264T (=DSM 44701T), isolated from a smear-ripened cheese.</title>
        <authorList>
            <consortium name="US DOE Joint Genome Institute (JGI-PGF)"/>
            <person name="Walter F."/>
            <person name="Albersmeier A."/>
            <person name="Kalinowski J."/>
            <person name="Ruckert C."/>
        </authorList>
    </citation>
    <scope>NUCLEOTIDE SEQUENCE</scope>
    <source>
        <strain evidence="23">KCTC 32513</strain>
    </source>
</reference>
<proteinExistence type="inferred from homology"/>
<organism evidence="23 24">
    <name type="scientific">Algimonas arctica</name>
    <dbReference type="NCBI Taxonomy" id="1479486"/>
    <lineage>
        <taxon>Bacteria</taxon>
        <taxon>Pseudomonadati</taxon>
        <taxon>Pseudomonadota</taxon>
        <taxon>Alphaproteobacteria</taxon>
        <taxon>Maricaulales</taxon>
        <taxon>Robiginitomaculaceae</taxon>
        <taxon>Algimonas</taxon>
    </lineage>
</organism>
<dbReference type="Gene3D" id="3.40.1190.10">
    <property type="entry name" value="Mur-like, catalytic domain"/>
    <property type="match status" value="1"/>
</dbReference>
<keyword evidence="8" id="KW-0436">Ligase</keyword>
<dbReference type="GO" id="GO:0046654">
    <property type="term" value="P:tetrahydrofolate biosynthetic process"/>
    <property type="evidence" value="ECO:0007669"/>
    <property type="project" value="UniProtKB-UniPathway"/>
</dbReference>
<name>A0A8J3CUF0_9PROT</name>
<dbReference type="GO" id="GO:0046656">
    <property type="term" value="P:folic acid biosynthetic process"/>
    <property type="evidence" value="ECO:0007669"/>
    <property type="project" value="UniProtKB-KW"/>
</dbReference>
<reference evidence="23" key="2">
    <citation type="submission" date="2020-09" db="EMBL/GenBank/DDBJ databases">
        <authorList>
            <person name="Sun Q."/>
            <person name="Kim S."/>
        </authorList>
    </citation>
    <scope>NUCLEOTIDE SEQUENCE</scope>
    <source>
        <strain evidence="23">KCTC 32513</strain>
    </source>
</reference>
<sequence length="376" mass="39892">MLEASGARAHVYTSPHLVRFNERIVLAGEEIDDATLIDVLNRVRDANAGAPLSFFEATTAAAFLAFSEHDADYAIIEVGLGGRYDATNVFAPRACAITPIDYDHAEFLGRDLAGIAREKAGIIKPSVPVFTGPQHELVDAVLEAEARKARAPIQSWGQDFRAYRQQGRLLFETDKELLDLPLPALAGDHQIMNAGLAIAVARDIGISPDHIATGLSAATWPARMQPLMSGPLVDIAADLGAEVWLDGGHNPHAAQALSAHMASLEARSPRPLILIMGILANKNASAFLDYFEGLAAGLVAVDIPDHASLSPDVLVELAATRGMAAIVGSNLTDALQKAVDMGDALSRQAIEEPITPPRILICGSLYLAGRVLAENA</sequence>
<keyword evidence="10" id="KW-0547">Nucleotide-binding</keyword>
<comment type="function">
    <text evidence="1">Functions in two distinct reactions of the de novo folate biosynthetic pathway. Catalyzes the addition of a glutamate residue to dihydropteroate (7,8-dihydropteroate or H2Pte) to form dihydrofolate (7,8-dihydrofolate monoglutamate or H2Pte-Glu). Also catalyzes successive additions of L-glutamate to tetrahydrofolate or 10-formyltetrahydrofolate or 5,10-methylenetetrahydrofolate, leading to folylpolyglutamate derivatives.</text>
</comment>
<evidence type="ECO:0000256" key="14">
    <source>
        <dbReference type="ARBA" id="ARBA00030048"/>
    </source>
</evidence>
<evidence type="ECO:0000256" key="3">
    <source>
        <dbReference type="ARBA" id="ARBA00005150"/>
    </source>
</evidence>
<comment type="catalytic activity">
    <reaction evidence="20">
        <text>7,8-dihydropteroate + L-glutamate + ATP = 7,8-dihydrofolate + ADP + phosphate + H(+)</text>
        <dbReference type="Rhea" id="RHEA:23584"/>
        <dbReference type="ChEBI" id="CHEBI:15378"/>
        <dbReference type="ChEBI" id="CHEBI:17839"/>
        <dbReference type="ChEBI" id="CHEBI:29985"/>
        <dbReference type="ChEBI" id="CHEBI:30616"/>
        <dbReference type="ChEBI" id="CHEBI:43474"/>
        <dbReference type="ChEBI" id="CHEBI:57451"/>
        <dbReference type="ChEBI" id="CHEBI:456216"/>
        <dbReference type="EC" id="6.3.2.12"/>
    </reaction>
</comment>
<evidence type="ECO:0000256" key="20">
    <source>
        <dbReference type="ARBA" id="ARBA00049161"/>
    </source>
</evidence>
<evidence type="ECO:0000256" key="13">
    <source>
        <dbReference type="ARBA" id="ARBA00022909"/>
    </source>
</evidence>
<dbReference type="EC" id="6.3.2.12" evidence="5"/>
<dbReference type="EMBL" id="BMZH01000014">
    <property type="protein sequence ID" value="GHB02601.1"/>
    <property type="molecule type" value="Genomic_DNA"/>
</dbReference>
<evidence type="ECO:0000313" key="24">
    <source>
        <dbReference type="Proteomes" id="UP000634004"/>
    </source>
</evidence>
<comment type="similarity">
    <text evidence="4">Belongs to the folylpolyglutamate synthase family.</text>
</comment>
<comment type="caution">
    <text evidence="23">The sequence shown here is derived from an EMBL/GenBank/DDBJ whole genome shotgun (WGS) entry which is preliminary data.</text>
</comment>
<dbReference type="Pfam" id="PF02875">
    <property type="entry name" value="Mur_ligase_C"/>
    <property type="match status" value="1"/>
</dbReference>
<dbReference type="PANTHER" id="PTHR11136">
    <property type="entry name" value="FOLYLPOLYGLUTAMATE SYNTHASE-RELATED"/>
    <property type="match status" value="1"/>
</dbReference>
<dbReference type="Gene3D" id="3.90.190.20">
    <property type="entry name" value="Mur ligase, C-terminal domain"/>
    <property type="match status" value="1"/>
</dbReference>
<dbReference type="UniPathway" id="UPA00077">
    <property type="reaction ID" value="UER00157"/>
</dbReference>
<keyword evidence="9" id="KW-0479">Metal-binding</keyword>
<dbReference type="GO" id="GO:0008841">
    <property type="term" value="F:dihydrofolate synthase activity"/>
    <property type="evidence" value="ECO:0007669"/>
    <property type="project" value="UniProtKB-EC"/>
</dbReference>
<dbReference type="PANTHER" id="PTHR11136:SF0">
    <property type="entry name" value="DIHYDROFOLATE SYNTHETASE-RELATED"/>
    <property type="match status" value="1"/>
</dbReference>